<feature type="transmembrane region" description="Helical" evidence="1">
    <location>
        <begin position="48"/>
        <end position="67"/>
    </location>
</feature>
<name>A0A6A0B9G6_9LACT</name>
<evidence type="ECO:0000256" key="1">
    <source>
        <dbReference type="SAM" id="Phobius"/>
    </source>
</evidence>
<gene>
    <name evidence="2" type="ORF">Hs20B_13820</name>
</gene>
<keyword evidence="1" id="KW-0472">Membrane</keyword>
<keyword evidence="3" id="KW-1185">Reference proteome</keyword>
<keyword evidence="1" id="KW-1133">Transmembrane helix</keyword>
<feature type="transmembrane region" description="Helical" evidence="1">
    <location>
        <begin position="14"/>
        <end position="36"/>
    </location>
</feature>
<protein>
    <recommendedName>
        <fullName evidence="4">DUF2798 domain-containing protein</fullName>
    </recommendedName>
</protein>
<dbReference type="InterPro" id="IPR021529">
    <property type="entry name" value="DUF2798"/>
</dbReference>
<feature type="transmembrane region" description="Helical" evidence="1">
    <location>
        <begin position="131"/>
        <end position="153"/>
    </location>
</feature>
<dbReference type="RefSeq" id="WP_172357037.1">
    <property type="nucleotide sequence ID" value="NZ_BLLH01000008.1"/>
</dbReference>
<comment type="caution">
    <text evidence="2">The sequence shown here is derived from an EMBL/GenBank/DDBJ whole genome shotgun (WGS) entry which is preliminary data.</text>
</comment>
<organism evidence="2 3">
    <name type="scientific">Pseudolactococcus insecticola</name>
    <dbReference type="NCBI Taxonomy" id="2709158"/>
    <lineage>
        <taxon>Bacteria</taxon>
        <taxon>Bacillati</taxon>
        <taxon>Bacillota</taxon>
        <taxon>Bacilli</taxon>
        <taxon>Lactobacillales</taxon>
        <taxon>Streptococcaceae</taxon>
        <taxon>Pseudolactococcus</taxon>
    </lineage>
</organism>
<evidence type="ECO:0000313" key="3">
    <source>
        <dbReference type="Proteomes" id="UP000475928"/>
    </source>
</evidence>
<dbReference type="Proteomes" id="UP000475928">
    <property type="component" value="Unassembled WGS sequence"/>
</dbReference>
<proteinExistence type="predicted"/>
<dbReference type="AlphaFoldDB" id="A0A6A0B9G6"/>
<accession>A0A6A0B9G6</accession>
<evidence type="ECO:0000313" key="2">
    <source>
        <dbReference type="EMBL" id="GFH40984.1"/>
    </source>
</evidence>
<evidence type="ECO:0008006" key="4">
    <source>
        <dbReference type="Google" id="ProtNLM"/>
    </source>
</evidence>
<dbReference type="EMBL" id="BLLH01000008">
    <property type="protein sequence ID" value="GFH40984.1"/>
    <property type="molecule type" value="Genomic_DNA"/>
</dbReference>
<sequence>MAFYMKLPRNGKEFILFLVIVSLISVNIIAPIIAGFEAGFSLATWQHTLNSVPFLLIAIVIFVLLTHKPAENLASKITSETDSFNAKITMTILINVAMMSVLMTIVGAMIATKTLSLAPVQQFFYKWPRNFTIALIVEMLIAQPIARAVLFSLHTAQDVKARN</sequence>
<dbReference type="Pfam" id="PF11391">
    <property type="entry name" value="DUF2798"/>
    <property type="match status" value="1"/>
</dbReference>
<reference evidence="2 3" key="1">
    <citation type="submission" date="2020-02" db="EMBL/GenBank/DDBJ databases">
        <title>Draft genome sequence of Lactococcus sp. Hs20B0-1.</title>
        <authorList>
            <person name="Noda S."/>
            <person name="Yuki M."/>
            <person name="Ohkuma M."/>
        </authorList>
    </citation>
    <scope>NUCLEOTIDE SEQUENCE [LARGE SCALE GENOMIC DNA]</scope>
    <source>
        <strain evidence="2 3">Hs20B0-1</strain>
    </source>
</reference>
<keyword evidence="1" id="KW-0812">Transmembrane</keyword>
<feature type="transmembrane region" description="Helical" evidence="1">
    <location>
        <begin position="88"/>
        <end position="111"/>
    </location>
</feature>